<keyword evidence="2" id="KW-1185">Reference proteome</keyword>
<protein>
    <submittedName>
        <fullName evidence="1">Uncharacterized protein</fullName>
    </submittedName>
</protein>
<proteinExistence type="predicted"/>
<accession>A0A9Q1IFK4</accession>
<organism evidence="1 2">
    <name type="scientific">Synaphobranchus kaupii</name>
    <name type="common">Kaup's arrowtooth eel</name>
    <dbReference type="NCBI Taxonomy" id="118154"/>
    <lineage>
        <taxon>Eukaryota</taxon>
        <taxon>Metazoa</taxon>
        <taxon>Chordata</taxon>
        <taxon>Craniata</taxon>
        <taxon>Vertebrata</taxon>
        <taxon>Euteleostomi</taxon>
        <taxon>Actinopterygii</taxon>
        <taxon>Neopterygii</taxon>
        <taxon>Teleostei</taxon>
        <taxon>Anguilliformes</taxon>
        <taxon>Synaphobranchidae</taxon>
        <taxon>Synaphobranchus</taxon>
    </lineage>
</organism>
<reference evidence="1" key="1">
    <citation type="journal article" date="2023" name="Science">
        <title>Genome structures resolve the early diversification of teleost fishes.</title>
        <authorList>
            <person name="Parey E."/>
            <person name="Louis A."/>
            <person name="Montfort J."/>
            <person name="Bouchez O."/>
            <person name="Roques C."/>
            <person name="Iampietro C."/>
            <person name="Lluch J."/>
            <person name="Castinel A."/>
            <person name="Donnadieu C."/>
            <person name="Desvignes T."/>
            <person name="Floi Bucao C."/>
            <person name="Jouanno E."/>
            <person name="Wen M."/>
            <person name="Mejri S."/>
            <person name="Dirks R."/>
            <person name="Jansen H."/>
            <person name="Henkel C."/>
            <person name="Chen W.J."/>
            <person name="Zahm M."/>
            <person name="Cabau C."/>
            <person name="Klopp C."/>
            <person name="Thompson A.W."/>
            <person name="Robinson-Rechavi M."/>
            <person name="Braasch I."/>
            <person name="Lecointre G."/>
            <person name="Bobe J."/>
            <person name="Postlethwait J.H."/>
            <person name="Berthelot C."/>
            <person name="Roest Crollius H."/>
            <person name="Guiguen Y."/>
        </authorList>
    </citation>
    <scope>NUCLEOTIDE SEQUENCE</scope>
    <source>
        <strain evidence="1">WJC10195</strain>
    </source>
</reference>
<dbReference type="AlphaFoldDB" id="A0A9Q1IFK4"/>
<sequence length="93" mass="10208">MKNGTGEDSAPRSQLPAPPWHIAGLVPRPPVCCVRQRFFHRALSPKASLVLGLSSEVQRSENRALENALCVDDRIRSQATVRPLEGSETVFSN</sequence>
<comment type="caution">
    <text evidence="1">The sequence shown here is derived from an EMBL/GenBank/DDBJ whole genome shotgun (WGS) entry which is preliminary data.</text>
</comment>
<dbReference type="Proteomes" id="UP001152622">
    <property type="component" value="Chromosome 16"/>
</dbReference>
<evidence type="ECO:0000313" key="2">
    <source>
        <dbReference type="Proteomes" id="UP001152622"/>
    </source>
</evidence>
<gene>
    <name evidence="1" type="ORF">SKAU_G00346210</name>
</gene>
<evidence type="ECO:0000313" key="1">
    <source>
        <dbReference type="EMBL" id="KAJ8339988.1"/>
    </source>
</evidence>
<name>A0A9Q1IFK4_SYNKA</name>
<dbReference type="EMBL" id="JAINUF010000016">
    <property type="protein sequence ID" value="KAJ8339988.1"/>
    <property type="molecule type" value="Genomic_DNA"/>
</dbReference>